<feature type="compositionally biased region" description="Basic and acidic residues" evidence="1">
    <location>
        <begin position="189"/>
        <end position="198"/>
    </location>
</feature>
<dbReference type="Proteomes" id="UP000598467">
    <property type="component" value="Unassembled WGS sequence"/>
</dbReference>
<evidence type="ECO:0008006" key="4">
    <source>
        <dbReference type="Google" id="ProtNLM"/>
    </source>
</evidence>
<dbReference type="AlphaFoldDB" id="A0A926NXM8"/>
<dbReference type="EMBL" id="JABFCZ010000005">
    <property type="protein sequence ID" value="MBD1545643.1"/>
    <property type="molecule type" value="Genomic_DNA"/>
</dbReference>
<dbReference type="SUPFAM" id="SSF52402">
    <property type="entry name" value="Adenine nucleotide alpha hydrolases-like"/>
    <property type="match status" value="1"/>
</dbReference>
<protein>
    <recommendedName>
        <fullName evidence="4">Universal stress protein family protein</fullName>
    </recommendedName>
</protein>
<sequence>MITYSRLVFGFHQAAFNTAIVRQTVEAAGLLDLELHGIFVRDPELMGAARLAGLREYRLLGNRVEAMDIGSLAESIEAAARRAQDLVETEAAQKKVRSRFEILTSAVGEAIHAAAKASDIVVLCQPDSPLERSSEPYRQFLQAVSQSKSAVLLLPRRSRSGGGRILALARTPEDRSIDIARQIAERVHGQAGVEDMRSPQHKRHSTKKPSERERLVIATRDPGNNKLFSQWLELIGERQAPVLLLPSEPEAD</sequence>
<accession>A0A926NXM8</accession>
<dbReference type="Gene3D" id="3.40.50.12370">
    <property type="match status" value="1"/>
</dbReference>
<proteinExistence type="predicted"/>
<gene>
    <name evidence="2" type="ORF">HK439_05175</name>
</gene>
<evidence type="ECO:0000313" key="2">
    <source>
        <dbReference type="EMBL" id="MBD1545643.1"/>
    </source>
</evidence>
<feature type="region of interest" description="Disordered" evidence="1">
    <location>
        <begin position="189"/>
        <end position="211"/>
    </location>
</feature>
<reference evidence="2" key="1">
    <citation type="submission" date="2020-05" db="EMBL/GenBank/DDBJ databases">
        <title>Identification of trans-AT polyketide cluster in two marine bacteria, producers of a novel glutaramide-containing polyketide sesbanimide D and analogs.</title>
        <authorList>
            <person name="Kacar D."/>
            <person name="Rodriguez P."/>
            <person name="Canedo L."/>
            <person name="Gonzalez E."/>
            <person name="Galan B."/>
            <person name="De La Calle F."/>
            <person name="Garcia J.L."/>
        </authorList>
    </citation>
    <scope>NUCLEOTIDE SEQUENCE</scope>
    <source>
        <strain evidence="2">PHM038</strain>
    </source>
</reference>
<name>A0A926NXM8_9HYPH</name>
<comment type="caution">
    <text evidence="2">The sequence shown here is derived from an EMBL/GenBank/DDBJ whole genome shotgun (WGS) entry which is preliminary data.</text>
</comment>
<organism evidence="2 3">
    <name type="scientific">Roseibium aggregatum</name>
    <dbReference type="NCBI Taxonomy" id="187304"/>
    <lineage>
        <taxon>Bacteria</taxon>
        <taxon>Pseudomonadati</taxon>
        <taxon>Pseudomonadota</taxon>
        <taxon>Alphaproteobacteria</taxon>
        <taxon>Hyphomicrobiales</taxon>
        <taxon>Stappiaceae</taxon>
        <taxon>Roseibium</taxon>
    </lineage>
</organism>
<evidence type="ECO:0000313" key="3">
    <source>
        <dbReference type="Proteomes" id="UP000598467"/>
    </source>
</evidence>
<evidence type="ECO:0000256" key="1">
    <source>
        <dbReference type="SAM" id="MobiDB-lite"/>
    </source>
</evidence>
<dbReference type="RefSeq" id="WP_190290321.1">
    <property type="nucleotide sequence ID" value="NZ_JABFCZ010000005.1"/>
</dbReference>